<organism evidence="1 2">
    <name type="scientific">Lacticaseibacillus paracasei subsp. paracasei CNCM I-4270</name>
    <dbReference type="NCBI Taxonomy" id="1256202"/>
    <lineage>
        <taxon>Bacteria</taxon>
        <taxon>Bacillati</taxon>
        <taxon>Bacillota</taxon>
        <taxon>Bacilli</taxon>
        <taxon>Lactobacillales</taxon>
        <taxon>Lactobacillaceae</taxon>
        <taxon>Lacticaseibacillus</taxon>
    </lineage>
</organism>
<proteinExistence type="predicted"/>
<feature type="non-terminal residue" evidence="1">
    <location>
        <position position="22"/>
    </location>
</feature>
<sequence>MLKILFDHMHGWARVSFFLAPL</sequence>
<comment type="caution">
    <text evidence="1">The sequence shown here is derived from an EMBL/GenBank/DDBJ whole genome shotgun (WGS) entry which is preliminary data.</text>
</comment>
<protein>
    <submittedName>
        <fullName evidence="1">Multidrug ABC transporter ATPase/permease</fullName>
    </submittedName>
</protein>
<accession>A0A8E0M931</accession>
<dbReference type="AlphaFoldDB" id="A0A8E0M931"/>
<dbReference type="EMBL" id="ANJX01000367">
    <property type="protein sequence ID" value="EPC50939.1"/>
    <property type="molecule type" value="Genomic_DNA"/>
</dbReference>
<evidence type="ECO:0000313" key="1">
    <source>
        <dbReference type="EMBL" id="EPC50939.1"/>
    </source>
</evidence>
<evidence type="ECO:0000313" key="2">
    <source>
        <dbReference type="Proteomes" id="UP000014249"/>
    </source>
</evidence>
<name>A0A8E0M931_LACPA</name>
<dbReference type="Proteomes" id="UP000014249">
    <property type="component" value="Unassembled WGS sequence"/>
</dbReference>
<gene>
    <name evidence="1" type="ORF">Lpp77_13283</name>
</gene>
<reference evidence="1 2" key="1">
    <citation type="journal article" date="2013" name="PLoS ONE">
        <title>Lactobacillus paracasei comparative genomics: towards species pan-genome definition and exploitation of diversity.</title>
        <authorList>
            <person name="Smokvina T."/>
            <person name="Wels M."/>
            <person name="Polka J."/>
            <person name="Chervaux C."/>
            <person name="Brisse S."/>
            <person name="Boekhorst J."/>
            <person name="van Hylckama Vlieg J.E."/>
            <person name="Siezen R.J."/>
        </authorList>
    </citation>
    <scope>NUCLEOTIDE SEQUENCE [LARGE SCALE GENOMIC DNA]</scope>
    <source>
        <strain evidence="1 2">CNCM I-4270</strain>
    </source>
</reference>